<feature type="coiled-coil region" evidence="1">
    <location>
        <begin position="66"/>
        <end position="227"/>
    </location>
</feature>
<gene>
    <name evidence="2" type="ORF">K503DRAFT_350116</name>
</gene>
<dbReference type="AlphaFoldDB" id="A0A1B7MSY7"/>
<keyword evidence="3" id="KW-1185">Reference proteome</keyword>
<keyword evidence="1" id="KW-0175">Coiled coil</keyword>
<dbReference type="EMBL" id="KV448474">
    <property type="protein sequence ID" value="OAX35716.1"/>
    <property type="molecule type" value="Genomic_DNA"/>
</dbReference>
<organism evidence="2 3">
    <name type="scientific">Rhizopogon vinicolor AM-OR11-026</name>
    <dbReference type="NCBI Taxonomy" id="1314800"/>
    <lineage>
        <taxon>Eukaryota</taxon>
        <taxon>Fungi</taxon>
        <taxon>Dikarya</taxon>
        <taxon>Basidiomycota</taxon>
        <taxon>Agaricomycotina</taxon>
        <taxon>Agaricomycetes</taxon>
        <taxon>Agaricomycetidae</taxon>
        <taxon>Boletales</taxon>
        <taxon>Suillineae</taxon>
        <taxon>Rhizopogonaceae</taxon>
        <taxon>Rhizopogon</taxon>
    </lineage>
</organism>
<dbReference type="InParanoid" id="A0A1B7MSY7"/>
<proteinExistence type="predicted"/>
<evidence type="ECO:0000256" key="1">
    <source>
        <dbReference type="SAM" id="Coils"/>
    </source>
</evidence>
<sequence length="557" mass="60637">MTWGVPYWTLSSSSTARPVLTTQASARTATLADHRTEWEEVSPVCDDHDADVVSLDGSKMYDDMRALHLQRLLDEAKQENRCFEEQVQSLLNQSMTETSSLQAKIAELRQRNKEALAESEQTKKEKEDVAAALMKKNDVLKATLQQQSQEMRQALEELTRSTAQAQAELQDAKSSVLVCRQELSRSSAQVESLRKEQIARMSLTDRIAALEAELKAKDTELAELRKLSLQSKSANVAREESTALMQEFNHLSSLLVNCIPERPTSVVNAGVMSSSSEVVSALRKLNSDILQDATFMAESMTESFGFGKGGAMGNDEAIFQQVGMTLGAGLVHFLSTKDHSDPILIQIAFQALISQYLCWLSTAWIAGGGKERLGTTDQNGTSKHYTGLCDQFTDSSAAQTVSTAWSALVNILSKHIQIDDAKLCAAAASKIIAGLADILLVAGCNATRSQLCDALTQKFSQKISLLAKTGLRINRLIGNSGDRGLDVVVIKPATAFDSACMDDAYDDGDHDKDITNNLVLCPTDIGLCQRSKGVNAGLRILLKPKIALESVVDNLDD</sequence>
<protein>
    <submittedName>
        <fullName evidence="2">Uncharacterized protein</fullName>
    </submittedName>
</protein>
<reference evidence="2 3" key="1">
    <citation type="submission" date="2016-06" db="EMBL/GenBank/DDBJ databases">
        <title>Comparative genomics of the ectomycorrhizal sister species Rhizopogon vinicolor and Rhizopogon vesiculosus (Basidiomycota: Boletales) reveals a divergence of the mating type B locus.</title>
        <authorList>
            <consortium name="DOE Joint Genome Institute"/>
            <person name="Mujic A.B."/>
            <person name="Kuo A."/>
            <person name="Tritt A."/>
            <person name="Lipzen A."/>
            <person name="Chen C."/>
            <person name="Johnson J."/>
            <person name="Sharma A."/>
            <person name="Barry K."/>
            <person name="Grigoriev I.V."/>
            <person name="Spatafora J.W."/>
        </authorList>
    </citation>
    <scope>NUCLEOTIDE SEQUENCE [LARGE SCALE GENOMIC DNA]</scope>
    <source>
        <strain evidence="2 3">AM-OR11-026</strain>
    </source>
</reference>
<accession>A0A1B7MSY7</accession>
<dbReference type="OrthoDB" id="3147752at2759"/>
<evidence type="ECO:0000313" key="2">
    <source>
        <dbReference type="EMBL" id="OAX35716.1"/>
    </source>
</evidence>
<evidence type="ECO:0000313" key="3">
    <source>
        <dbReference type="Proteomes" id="UP000092154"/>
    </source>
</evidence>
<dbReference type="Proteomes" id="UP000092154">
    <property type="component" value="Unassembled WGS sequence"/>
</dbReference>
<name>A0A1B7MSY7_9AGAM</name>